<dbReference type="Gene3D" id="3.40.140.10">
    <property type="entry name" value="Cytidine Deaminase, domain 2"/>
    <property type="match status" value="1"/>
</dbReference>
<evidence type="ECO:0000256" key="5">
    <source>
        <dbReference type="ARBA" id="ARBA00023049"/>
    </source>
</evidence>
<dbReference type="CDD" id="cd08071">
    <property type="entry name" value="MPN_DUF2466"/>
    <property type="match status" value="1"/>
</dbReference>
<dbReference type="AlphaFoldDB" id="A0A327VT82"/>
<keyword evidence="8" id="KW-1185">Reference proteome</keyword>
<dbReference type="OrthoDB" id="9804482at2"/>
<comment type="caution">
    <text evidence="7">The sequence shown here is derived from an EMBL/GenBank/DDBJ whole genome shotgun (WGS) entry which is preliminary data.</text>
</comment>
<dbReference type="PANTHER" id="PTHR30471">
    <property type="entry name" value="DNA REPAIR PROTEIN RADC"/>
    <property type="match status" value="1"/>
</dbReference>
<evidence type="ECO:0000256" key="1">
    <source>
        <dbReference type="ARBA" id="ARBA00022670"/>
    </source>
</evidence>
<evidence type="ECO:0000256" key="4">
    <source>
        <dbReference type="ARBA" id="ARBA00022833"/>
    </source>
</evidence>
<organism evidence="7 8">
    <name type="scientific">Chitinophaga dinghuensis</name>
    <dbReference type="NCBI Taxonomy" id="1539050"/>
    <lineage>
        <taxon>Bacteria</taxon>
        <taxon>Pseudomonadati</taxon>
        <taxon>Bacteroidota</taxon>
        <taxon>Chitinophagia</taxon>
        <taxon>Chitinophagales</taxon>
        <taxon>Chitinophagaceae</taxon>
        <taxon>Chitinophaga</taxon>
    </lineage>
</organism>
<dbReference type="RefSeq" id="WP_111593850.1">
    <property type="nucleotide sequence ID" value="NZ_QLMA01000007.1"/>
</dbReference>
<keyword evidence="2" id="KW-0479">Metal-binding</keyword>
<feature type="domain" description="MPN" evidence="6">
    <location>
        <begin position="30"/>
        <end position="155"/>
    </location>
</feature>
<evidence type="ECO:0000256" key="2">
    <source>
        <dbReference type="ARBA" id="ARBA00022723"/>
    </source>
</evidence>
<accession>A0A327VT82</accession>
<dbReference type="InterPro" id="IPR020891">
    <property type="entry name" value="UPF0758_CS"/>
</dbReference>
<gene>
    <name evidence="7" type="ORF">CLV59_1075</name>
</gene>
<dbReference type="PROSITE" id="PS01302">
    <property type="entry name" value="UPF0758"/>
    <property type="match status" value="1"/>
</dbReference>
<dbReference type="PROSITE" id="PS50249">
    <property type="entry name" value="MPN"/>
    <property type="match status" value="1"/>
</dbReference>
<dbReference type="SUPFAM" id="SSF102712">
    <property type="entry name" value="JAB1/MPN domain"/>
    <property type="match status" value="1"/>
</dbReference>
<evidence type="ECO:0000313" key="8">
    <source>
        <dbReference type="Proteomes" id="UP000249819"/>
    </source>
</evidence>
<keyword evidence="3" id="KW-0378">Hydrolase</keyword>
<name>A0A327VT82_9BACT</name>
<evidence type="ECO:0000313" key="7">
    <source>
        <dbReference type="EMBL" id="RAJ77240.1"/>
    </source>
</evidence>
<dbReference type="PANTHER" id="PTHR30471:SF3">
    <property type="entry name" value="UPF0758 PROTEIN YEES-RELATED"/>
    <property type="match status" value="1"/>
</dbReference>
<dbReference type="InterPro" id="IPR037518">
    <property type="entry name" value="MPN"/>
</dbReference>
<dbReference type="Proteomes" id="UP000249819">
    <property type="component" value="Unassembled WGS sequence"/>
</dbReference>
<proteinExistence type="predicted"/>
<dbReference type="GO" id="GO:0046872">
    <property type="term" value="F:metal ion binding"/>
    <property type="evidence" value="ECO:0007669"/>
    <property type="project" value="UniProtKB-KW"/>
</dbReference>
<keyword evidence="4" id="KW-0862">Zinc</keyword>
<protein>
    <submittedName>
        <fullName evidence="7">DNA repair protein RadC</fullName>
    </submittedName>
</protein>
<evidence type="ECO:0000259" key="6">
    <source>
        <dbReference type="PROSITE" id="PS50249"/>
    </source>
</evidence>
<reference evidence="7 8" key="1">
    <citation type="submission" date="2018-06" db="EMBL/GenBank/DDBJ databases">
        <title>Genomic Encyclopedia of Archaeal and Bacterial Type Strains, Phase II (KMG-II): from individual species to whole genera.</title>
        <authorList>
            <person name="Goeker M."/>
        </authorList>
    </citation>
    <scope>NUCLEOTIDE SEQUENCE [LARGE SCALE GENOMIC DNA]</scope>
    <source>
        <strain evidence="7 8">DSM 29821</strain>
    </source>
</reference>
<dbReference type="GO" id="GO:0008237">
    <property type="term" value="F:metallopeptidase activity"/>
    <property type="evidence" value="ECO:0007669"/>
    <property type="project" value="UniProtKB-KW"/>
</dbReference>
<sequence length="155" mass="17508">MEQLIFSPEFSIDEVQLTYTRTFKINDRRIINSSKAVAKLFKEIWDDSRMDLVEQLKVLYLSNMNSVLALAEQSSGSCTQTVVDPRIIFATALKLNAKRIILVHNHPSGNTKPSNADIAITQQLIKAGKLLDIEVLDHIIITRESYFSMVDEGLV</sequence>
<evidence type="ECO:0000256" key="3">
    <source>
        <dbReference type="ARBA" id="ARBA00022801"/>
    </source>
</evidence>
<keyword evidence="1" id="KW-0645">Protease</keyword>
<dbReference type="Pfam" id="PF04002">
    <property type="entry name" value="RadC"/>
    <property type="match status" value="1"/>
</dbReference>
<dbReference type="InterPro" id="IPR025657">
    <property type="entry name" value="RadC_JAB"/>
</dbReference>
<keyword evidence="5" id="KW-0482">Metalloprotease</keyword>
<dbReference type="InterPro" id="IPR001405">
    <property type="entry name" value="UPF0758"/>
</dbReference>
<dbReference type="EMBL" id="QLMA01000007">
    <property type="protein sequence ID" value="RAJ77240.1"/>
    <property type="molecule type" value="Genomic_DNA"/>
</dbReference>
<dbReference type="GO" id="GO:0006508">
    <property type="term" value="P:proteolysis"/>
    <property type="evidence" value="ECO:0007669"/>
    <property type="project" value="UniProtKB-KW"/>
</dbReference>